<keyword evidence="3" id="KW-1185">Reference proteome</keyword>
<reference evidence="2" key="1">
    <citation type="thesis" date="2021" institute="BYU ScholarsArchive" country="Provo, UT, USA">
        <title>Applications of and Algorithms for Genome Assembly and Genomic Analyses with an Emphasis on Marine Teleosts.</title>
        <authorList>
            <person name="Pickett B.D."/>
        </authorList>
    </citation>
    <scope>NUCLEOTIDE SEQUENCE</scope>
    <source>
        <strain evidence="2">HI-2016</strain>
    </source>
</reference>
<protein>
    <submittedName>
        <fullName evidence="2">Uncharacterized protein</fullName>
    </submittedName>
</protein>
<organism evidence="2 3">
    <name type="scientific">Albula glossodonta</name>
    <name type="common">roundjaw bonefish</name>
    <dbReference type="NCBI Taxonomy" id="121402"/>
    <lineage>
        <taxon>Eukaryota</taxon>
        <taxon>Metazoa</taxon>
        <taxon>Chordata</taxon>
        <taxon>Craniata</taxon>
        <taxon>Vertebrata</taxon>
        <taxon>Euteleostomi</taxon>
        <taxon>Actinopterygii</taxon>
        <taxon>Neopterygii</taxon>
        <taxon>Teleostei</taxon>
        <taxon>Albuliformes</taxon>
        <taxon>Albulidae</taxon>
        <taxon>Albula</taxon>
    </lineage>
</organism>
<sequence>MSSPPQGLWFANPGGSNSMPSRTHSSVQRTRSLPVHTTPHTMVMFQQTDLQVAVTEPDINNRLESLCLSMTEHALGVRERDSGSQFLEWTVGQAQLCVSGAREGRRAERREGQGCGALRNARRDSRPCVLPLTASNRPGSVHMGLTGHQRSEYGVRKPEVWGKGHPAKQPTRGEGVFVDETMRSCRAADFGKQSVLLLARQTAVEPSSHTVMHPQTPIRAEWAHPHHASHSLGSPSVSGRARPWAPELLGHSAGFAGSEEENRHAQRSTLLMRVRNSSRVLGSSRNTPSMVLVTVLLFIFCTPLITMHM</sequence>
<dbReference type="OrthoDB" id="2155283at2759"/>
<dbReference type="Proteomes" id="UP000824540">
    <property type="component" value="Unassembled WGS sequence"/>
</dbReference>
<dbReference type="AlphaFoldDB" id="A0A8T2NJV7"/>
<gene>
    <name evidence="2" type="ORF">JZ751_003055</name>
</gene>
<proteinExistence type="predicted"/>
<accession>A0A8T2NJV7</accession>
<evidence type="ECO:0000256" key="1">
    <source>
        <dbReference type="SAM" id="MobiDB-lite"/>
    </source>
</evidence>
<dbReference type="EMBL" id="JAFBMS010000102">
    <property type="protein sequence ID" value="KAG9336707.1"/>
    <property type="molecule type" value="Genomic_DNA"/>
</dbReference>
<evidence type="ECO:0000313" key="3">
    <source>
        <dbReference type="Proteomes" id="UP000824540"/>
    </source>
</evidence>
<comment type="caution">
    <text evidence="2">The sequence shown here is derived from an EMBL/GenBank/DDBJ whole genome shotgun (WGS) entry which is preliminary data.</text>
</comment>
<feature type="region of interest" description="Disordered" evidence="1">
    <location>
        <begin position="1"/>
        <end position="31"/>
    </location>
</feature>
<name>A0A8T2NJV7_9TELE</name>
<feature type="compositionally biased region" description="Polar residues" evidence="1">
    <location>
        <begin position="14"/>
        <end position="31"/>
    </location>
</feature>
<evidence type="ECO:0000313" key="2">
    <source>
        <dbReference type="EMBL" id="KAG9336707.1"/>
    </source>
</evidence>